<dbReference type="GO" id="GO:0016020">
    <property type="term" value="C:membrane"/>
    <property type="evidence" value="ECO:0007669"/>
    <property type="project" value="UniProtKB-SubCell"/>
</dbReference>
<feature type="region of interest" description="Disordered" evidence="5">
    <location>
        <begin position="119"/>
        <end position="143"/>
    </location>
</feature>
<evidence type="ECO:0000256" key="2">
    <source>
        <dbReference type="ARBA" id="ARBA00022692"/>
    </source>
</evidence>
<dbReference type="InterPro" id="IPR007829">
    <property type="entry name" value="TM2"/>
</dbReference>
<organism evidence="9 10">
    <name type="scientific">Cryobacterium psychrophilum</name>
    <dbReference type="NCBI Taxonomy" id="41988"/>
    <lineage>
        <taxon>Bacteria</taxon>
        <taxon>Bacillati</taxon>
        <taxon>Actinomycetota</taxon>
        <taxon>Actinomycetes</taxon>
        <taxon>Micrococcales</taxon>
        <taxon>Microbacteriaceae</taxon>
        <taxon>Cryobacterium</taxon>
    </lineage>
</organism>
<dbReference type="InterPro" id="IPR036388">
    <property type="entry name" value="WH-like_DNA-bd_sf"/>
</dbReference>
<proteinExistence type="predicted"/>
<dbReference type="InterPro" id="IPR011434">
    <property type="entry name" value="Ltp-like_HTH"/>
</dbReference>
<feature type="domain" description="Putative host cell surface-exposed lipoprotein Ltp-like HTH region" evidence="8">
    <location>
        <begin position="201"/>
        <end position="248"/>
    </location>
</feature>
<dbReference type="AlphaFoldDB" id="A0A4Y8KKD2"/>
<evidence type="ECO:0000259" key="7">
    <source>
        <dbReference type="Pfam" id="PF05154"/>
    </source>
</evidence>
<dbReference type="InterPro" id="IPR050932">
    <property type="entry name" value="TM2D1-3-like"/>
</dbReference>
<feature type="domain" description="TM2" evidence="7">
    <location>
        <begin position="5"/>
        <end position="53"/>
    </location>
</feature>
<dbReference type="OrthoDB" id="2004788at2"/>
<keyword evidence="2 6" id="KW-0812">Transmembrane</keyword>
<evidence type="ECO:0000256" key="6">
    <source>
        <dbReference type="SAM" id="Phobius"/>
    </source>
</evidence>
<evidence type="ECO:0000256" key="4">
    <source>
        <dbReference type="ARBA" id="ARBA00023136"/>
    </source>
</evidence>
<feature type="domain" description="Putative host cell surface-exposed lipoprotein Ltp-like HTH region" evidence="8">
    <location>
        <begin position="152"/>
        <end position="198"/>
    </location>
</feature>
<evidence type="ECO:0000313" key="9">
    <source>
        <dbReference type="EMBL" id="TFD76897.1"/>
    </source>
</evidence>
<feature type="compositionally biased region" description="Low complexity" evidence="5">
    <location>
        <begin position="126"/>
        <end position="143"/>
    </location>
</feature>
<feature type="transmembrane region" description="Helical" evidence="6">
    <location>
        <begin position="77"/>
        <end position="99"/>
    </location>
</feature>
<feature type="transmembrane region" description="Helical" evidence="6">
    <location>
        <begin position="38"/>
        <end position="56"/>
    </location>
</feature>
<dbReference type="Pfam" id="PF05154">
    <property type="entry name" value="TM2"/>
    <property type="match status" value="1"/>
</dbReference>
<keyword evidence="10" id="KW-1185">Reference proteome</keyword>
<evidence type="ECO:0000313" key="10">
    <source>
        <dbReference type="Proteomes" id="UP000298218"/>
    </source>
</evidence>
<reference evidence="9 10" key="1">
    <citation type="submission" date="2019-03" db="EMBL/GenBank/DDBJ databases">
        <title>Genomics of glacier-inhabiting Cryobacterium strains.</title>
        <authorList>
            <person name="Liu Q."/>
            <person name="Xin Y.-H."/>
        </authorList>
    </citation>
    <scope>NUCLEOTIDE SEQUENCE [LARGE SCALE GENOMIC DNA]</scope>
    <source>
        <strain evidence="9 10">CGMCC 1.4292</strain>
    </source>
</reference>
<comment type="caution">
    <text evidence="9">The sequence shown here is derived from an EMBL/GenBank/DDBJ whole genome shotgun (WGS) entry which is preliminary data.</text>
</comment>
<dbReference type="Pfam" id="PF07553">
    <property type="entry name" value="Lipoprotein_Ltp"/>
    <property type="match status" value="2"/>
</dbReference>
<gene>
    <name evidence="9" type="ORF">E3T53_12775</name>
</gene>
<evidence type="ECO:0000256" key="5">
    <source>
        <dbReference type="SAM" id="MobiDB-lite"/>
    </source>
</evidence>
<evidence type="ECO:0000259" key="8">
    <source>
        <dbReference type="Pfam" id="PF07553"/>
    </source>
</evidence>
<keyword evidence="3 6" id="KW-1133">Transmembrane helix</keyword>
<dbReference type="Gene3D" id="1.10.10.10">
    <property type="entry name" value="Winged helix-like DNA-binding domain superfamily/Winged helix DNA-binding domain"/>
    <property type="match status" value="2"/>
</dbReference>
<evidence type="ECO:0000256" key="3">
    <source>
        <dbReference type="ARBA" id="ARBA00022989"/>
    </source>
</evidence>
<keyword evidence="4 6" id="KW-0472">Membrane</keyword>
<sequence>MLVSNKSFVVTWLFALLLGIFAVDRFYLGKVGTGLLKLFTFGGLGVWVLVDLILVLTGAQRDKQGRTLAGYDQNKKIAWIVSAVVIALSMLISGVNAAANPTDATSAAVAPVAAADSAEMTEPKAVETTAPEAAPVEETKAPEPVAPAVPAEYSSALVKATSYSKNMNMSKSGLYGQLTSEYGERFSPEAAQYGVDNVQADWNANALAKAKSYQENMAMSPESIREQLTSEYGEQFTAEEADFAIQHLND</sequence>
<evidence type="ECO:0000256" key="1">
    <source>
        <dbReference type="ARBA" id="ARBA00004141"/>
    </source>
</evidence>
<name>A0A4Y8KKD2_9MICO</name>
<comment type="subcellular location">
    <subcellularLocation>
        <location evidence="1">Membrane</location>
        <topology evidence="1">Multi-pass membrane protein</topology>
    </subcellularLocation>
</comment>
<accession>A0A4Y8KKD2</accession>
<dbReference type="Proteomes" id="UP000298218">
    <property type="component" value="Unassembled WGS sequence"/>
</dbReference>
<dbReference type="EMBL" id="SOHQ01000033">
    <property type="protein sequence ID" value="TFD76897.1"/>
    <property type="molecule type" value="Genomic_DNA"/>
</dbReference>
<protein>
    <submittedName>
        <fullName evidence="9">NINE protein</fullName>
    </submittedName>
</protein>
<dbReference type="PANTHER" id="PTHR21016">
    <property type="entry name" value="BETA-AMYLOID BINDING PROTEIN-RELATED"/>
    <property type="match status" value="1"/>
</dbReference>
<dbReference type="PANTHER" id="PTHR21016:SF25">
    <property type="entry name" value="TM2 DOMAIN-CONTAINING PROTEIN DDB_G0277895-RELATED"/>
    <property type="match status" value="1"/>
</dbReference>